<name>A0A0F9DWZ7_9ZZZZ</name>
<organism evidence="3">
    <name type="scientific">marine sediment metagenome</name>
    <dbReference type="NCBI Taxonomy" id="412755"/>
    <lineage>
        <taxon>unclassified sequences</taxon>
        <taxon>metagenomes</taxon>
        <taxon>ecological metagenomes</taxon>
    </lineage>
</organism>
<keyword evidence="1" id="KW-0547">Nucleotide-binding</keyword>
<evidence type="ECO:0000259" key="2">
    <source>
        <dbReference type="Pfam" id="PF24729"/>
    </source>
</evidence>
<dbReference type="InterPro" id="IPR056098">
    <property type="entry name" value="Acb2/Tad1_hairpin"/>
</dbReference>
<evidence type="ECO:0000313" key="3">
    <source>
        <dbReference type="EMBL" id="KKL66249.1"/>
    </source>
</evidence>
<sequence>MRTLEIGTKKYTEVDVMDEKGQGNANHEYRITSVCLPEQDCAVLGTVSFQNGPIKEVGVNGVMNEDLIAIVIDRMRGFQSGDYACRDNALALTKLEEALMWLRNRTNNRETRGVEGTNVI</sequence>
<comment type="caution">
    <text evidence="3">The sequence shown here is derived from an EMBL/GenBank/DDBJ whole genome shotgun (WGS) entry which is preliminary data.</text>
</comment>
<proteinExistence type="predicted"/>
<dbReference type="AlphaFoldDB" id="A0A0F9DWZ7"/>
<feature type="domain" description="Acb2/Tad1 hairpin" evidence="2">
    <location>
        <begin position="48"/>
        <end position="105"/>
    </location>
</feature>
<dbReference type="Pfam" id="PF24729">
    <property type="entry name" value="Acb2_Tad1_hairpin"/>
    <property type="match status" value="1"/>
</dbReference>
<dbReference type="EMBL" id="LAZR01027269">
    <property type="protein sequence ID" value="KKL66249.1"/>
    <property type="molecule type" value="Genomic_DNA"/>
</dbReference>
<evidence type="ECO:0000256" key="1">
    <source>
        <dbReference type="ARBA" id="ARBA00022741"/>
    </source>
</evidence>
<protein>
    <recommendedName>
        <fullName evidence="2">Acb2/Tad1 hairpin domain-containing protein</fullName>
    </recommendedName>
</protein>
<reference evidence="3" key="1">
    <citation type="journal article" date="2015" name="Nature">
        <title>Complex archaea that bridge the gap between prokaryotes and eukaryotes.</title>
        <authorList>
            <person name="Spang A."/>
            <person name="Saw J.H."/>
            <person name="Jorgensen S.L."/>
            <person name="Zaremba-Niedzwiedzka K."/>
            <person name="Martijn J."/>
            <person name="Lind A.E."/>
            <person name="van Eijk R."/>
            <person name="Schleper C."/>
            <person name="Guy L."/>
            <person name="Ettema T.J."/>
        </authorList>
    </citation>
    <scope>NUCLEOTIDE SEQUENCE</scope>
</reference>
<accession>A0A0F9DWZ7</accession>
<gene>
    <name evidence="3" type="ORF">LCGC14_2146840</name>
</gene>